<evidence type="ECO:0000259" key="2">
    <source>
        <dbReference type="SMART" id="SM00460"/>
    </source>
</evidence>
<dbReference type="PANTHER" id="PTHR42736">
    <property type="entry name" value="PROTEIN-GLUTAMINE GAMMA-GLUTAMYLTRANSFERASE"/>
    <property type="match status" value="1"/>
</dbReference>
<accession>A0A928V3I3</accession>
<reference evidence="3" key="1">
    <citation type="submission" date="2018-07" db="EMBL/GenBank/DDBJ databases">
        <title>Genome assembly of strain Ka43.</title>
        <authorList>
            <person name="Kukolya J."/>
            <person name="Nagy I."/>
            <person name="Horvath B."/>
            <person name="Toth A."/>
        </authorList>
    </citation>
    <scope>NUCLEOTIDE SEQUENCE</scope>
    <source>
        <strain evidence="3">KB43</strain>
    </source>
</reference>
<feature type="transmembrane region" description="Helical" evidence="1">
    <location>
        <begin position="138"/>
        <end position="157"/>
    </location>
</feature>
<organism evidence="3 4">
    <name type="scientific">Cellvibrio polysaccharolyticus</name>
    <dbReference type="NCBI Taxonomy" id="2082724"/>
    <lineage>
        <taxon>Bacteria</taxon>
        <taxon>Pseudomonadati</taxon>
        <taxon>Pseudomonadota</taxon>
        <taxon>Gammaproteobacteria</taxon>
        <taxon>Cellvibrionales</taxon>
        <taxon>Cellvibrionaceae</taxon>
        <taxon>Cellvibrio</taxon>
    </lineage>
</organism>
<dbReference type="InterPro" id="IPR025403">
    <property type="entry name" value="TgpA-like_C"/>
</dbReference>
<feature type="transmembrane region" description="Helical" evidence="1">
    <location>
        <begin position="115"/>
        <end position="132"/>
    </location>
</feature>
<evidence type="ECO:0000256" key="1">
    <source>
        <dbReference type="SAM" id="Phobius"/>
    </source>
</evidence>
<feature type="transmembrane region" description="Helical" evidence="1">
    <location>
        <begin position="564"/>
        <end position="588"/>
    </location>
</feature>
<keyword evidence="1" id="KW-1133">Transmembrane helix</keyword>
<keyword evidence="4" id="KW-1185">Reference proteome</keyword>
<dbReference type="Gene3D" id="3.10.620.30">
    <property type="match status" value="1"/>
</dbReference>
<feature type="domain" description="Transglutaminase-like" evidence="2">
    <location>
        <begin position="420"/>
        <end position="491"/>
    </location>
</feature>
<dbReference type="SUPFAM" id="SSF54001">
    <property type="entry name" value="Cysteine proteinases"/>
    <property type="match status" value="1"/>
</dbReference>
<dbReference type="PANTHER" id="PTHR42736:SF1">
    <property type="entry name" value="PROTEIN-GLUTAMINE GAMMA-GLUTAMYLTRANSFERASE"/>
    <property type="match status" value="1"/>
</dbReference>
<name>A0A928V3I3_9GAMM</name>
<sequence length="670" mass="76279">MDNRIRRRPMTDSLISRRALFWLLLAQFFALLPHALTSPLWVPLVWLAVVVWRWKIFAHKWQYPGRLVKALLLIICCGGLFLSFGSKVGTSGMVSLLLTGFILKLLEMKRQRDGLLLCFLGYLVVATQFLFFSTIFAAVYGLFCLMLLSYALLLLSVSPQDDTPASLHWRGLAVPVVQALALMLVLFLFFPRFSPFWAVPVDGSRAKTGMSDSMSPGSFGELMRSSAPAFRVGFDGAPPDVSVMYWRGLVFGAFDGKGWTLAPAQRDLSRLRWDKSSAQSYLAPVVPEGESVSYQVIFEPSEQPWLFVLGAVNDWSAGAALDPDLNLRWRRPISQRIQYSATSHVRYSFREAALSPSSRQQYLSFPASHNPQTLAAARQWRVESESEQQYINRVLAYFGEAFTYTLRPGVLGEHPVDDFLWGSKAGFCEHFASAFALMMRAADIPARVATGYLGGEYNATENYWLVRQRDAHAWVEIWQEDKGWVMIDPTASVAPERVEQGIDFSLDEADQQLLGNLFSRNLAIFNHLRLKMDALNYQWSRWVLNYDRDSQQNFFERWRELINWQLMGALIGGISLLILATFQLRLFLQNRRRDKVDVLYLAFMKKIQTDTGLKINAGETSGQFALRIAGQRRELKASVTSITALYERIKYGEERALLPDLEKKVNQFRV</sequence>
<evidence type="ECO:0000313" key="3">
    <source>
        <dbReference type="EMBL" id="MBE8717607.1"/>
    </source>
</evidence>
<evidence type="ECO:0000313" key="4">
    <source>
        <dbReference type="Proteomes" id="UP000652567"/>
    </source>
</evidence>
<dbReference type="InterPro" id="IPR038765">
    <property type="entry name" value="Papain-like_cys_pep_sf"/>
</dbReference>
<feature type="transmembrane region" description="Helical" evidence="1">
    <location>
        <begin position="169"/>
        <end position="190"/>
    </location>
</feature>
<dbReference type="SMART" id="SM00460">
    <property type="entry name" value="TGc"/>
    <property type="match status" value="1"/>
</dbReference>
<feature type="transmembrane region" description="Helical" evidence="1">
    <location>
        <begin position="70"/>
        <end position="103"/>
    </location>
</feature>
<dbReference type="Pfam" id="PF01841">
    <property type="entry name" value="Transglut_core"/>
    <property type="match status" value="1"/>
</dbReference>
<dbReference type="EMBL" id="PRDL01000001">
    <property type="protein sequence ID" value="MBE8717607.1"/>
    <property type="molecule type" value="Genomic_DNA"/>
</dbReference>
<dbReference type="InterPro" id="IPR021878">
    <property type="entry name" value="TgpA_N"/>
</dbReference>
<keyword evidence="1" id="KW-0472">Membrane</keyword>
<dbReference type="InterPro" id="IPR052901">
    <property type="entry name" value="Bact_TGase-like"/>
</dbReference>
<proteinExistence type="predicted"/>
<dbReference type="InterPro" id="IPR002931">
    <property type="entry name" value="Transglutaminase-like"/>
</dbReference>
<gene>
    <name evidence="3" type="ORF">C4F51_10450</name>
</gene>
<dbReference type="Proteomes" id="UP000652567">
    <property type="component" value="Unassembled WGS sequence"/>
</dbReference>
<keyword evidence="1" id="KW-0812">Transmembrane</keyword>
<dbReference type="Pfam" id="PF11992">
    <property type="entry name" value="TgpA_N"/>
    <property type="match status" value="1"/>
</dbReference>
<protein>
    <submittedName>
        <fullName evidence="3">DUF3488 domain-containing protein</fullName>
    </submittedName>
</protein>
<dbReference type="Pfam" id="PF13559">
    <property type="entry name" value="DUF4129"/>
    <property type="match status" value="1"/>
</dbReference>
<dbReference type="AlphaFoldDB" id="A0A928V3I3"/>
<comment type="caution">
    <text evidence="3">The sequence shown here is derived from an EMBL/GenBank/DDBJ whole genome shotgun (WGS) entry which is preliminary data.</text>
</comment>